<comment type="caution">
    <text evidence="7">The sequence shown here is derived from an EMBL/GenBank/DDBJ whole genome shotgun (WGS) entry which is preliminary data.</text>
</comment>
<dbReference type="PANTHER" id="PTHR43343:SF3">
    <property type="entry name" value="PROTEASE DO-LIKE 8, CHLOROPLASTIC"/>
    <property type="match status" value="1"/>
</dbReference>
<dbReference type="SUPFAM" id="SSF50156">
    <property type="entry name" value="PDZ domain-like"/>
    <property type="match status" value="1"/>
</dbReference>
<evidence type="ECO:0000256" key="5">
    <source>
        <dbReference type="SAM" id="Phobius"/>
    </source>
</evidence>
<dbReference type="PROSITE" id="PS50106">
    <property type="entry name" value="PDZ"/>
    <property type="match status" value="1"/>
</dbReference>
<dbReference type="GeneID" id="86979821"/>
<dbReference type="Gene3D" id="2.30.42.10">
    <property type="match status" value="1"/>
</dbReference>
<dbReference type="SUPFAM" id="SSF50494">
    <property type="entry name" value="Trypsin-like serine proteases"/>
    <property type="match status" value="1"/>
</dbReference>
<feature type="domain" description="PDZ" evidence="6">
    <location>
        <begin position="271"/>
        <end position="363"/>
    </location>
</feature>
<gene>
    <name evidence="7" type="ORF">B4O85_18675</name>
</gene>
<evidence type="ECO:0000256" key="2">
    <source>
        <dbReference type="ARBA" id="ARBA00022670"/>
    </source>
</evidence>
<evidence type="ECO:0000256" key="3">
    <source>
        <dbReference type="ARBA" id="ARBA00022801"/>
    </source>
</evidence>
<dbReference type="GO" id="GO:0006508">
    <property type="term" value="P:proteolysis"/>
    <property type="evidence" value="ECO:0007669"/>
    <property type="project" value="UniProtKB-KW"/>
</dbReference>
<dbReference type="PANTHER" id="PTHR43343">
    <property type="entry name" value="PEPTIDASE S12"/>
    <property type="match status" value="1"/>
</dbReference>
<keyword evidence="5" id="KW-0812">Transmembrane</keyword>
<reference evidence="7 8" key="1">
    <citation type="submission" date="2017-03" db="EMBL/GenBank/DDBJ databases">
        <title>Pseudomonas azotoformans: Salt tolerant bacteria having multiple plant growth promoting attributes.</title>
        <authorList>
            <person name="Srivastava A.K."/>
            <person name="Sharma A."/>
            <person name="Srivastava A.K."/>
            <person name="Jamali H."/>
            <person name="Yadav J."/>
            <person name="Srivastava R."/>
            <person name="Kashyap P.L."/>
            <person name="Chakdar H."/>
            <person name="Saxena A.K."/>
        </authorList>
    </citation>
    <scope>NUCLEOTIDE SEQUENCE [LARGE SCALE GENOMIC DNA]</scope>
    <source>
        <strain evidence="7 8">SC 14</strain>
    </source>
</reference>
<dbReference type="InterPro" id="IPR001478">
    <property type="entry name" value="PDZ"/>
</dbReference>
<dbReference type="InterPro" id="IPR009003">
    <property type="entry name" value="Peptidase_S1_PA"/>
</dbReference>
<dbReference type="AlphaFoldDB" id="A0A4Q0HRM3"/>
<comment type="similarity">
    <text evidence="1">Belongs to the peptidase S1C family.</text>
</comment>
<protein>
    <submittedName>
        <fullName evidence="7">2-alkenal reductase</fullName>
    </submittedName>
</protein>
<dbReference type="InterPro" id="IPR051201">
    <property type="entry name" value="Chloro_Bact_Ser_Proteases"/>
</dbReference>
<keyword evidence="2" id="KW-0645">Protease</keyword>
<evidence type="ECO:0000259" key="6">
    <source>
        <dbReference type="PROSITE" id="PS50106"/>
    </source>
</evidence>
<dbReference type="GO" id="GO:0004252">
    <property type="term" value="F:serine-type endopeptidase activity"/>
    <property type="evidence" value="ECO:0007669"/>
    <property type="project" value="InterPro"/>
</dbReference>
<dbReference type="SMART" id="SM00228">
    <property type="entry name" value="PDZ"/>
    <property type="match status" value="1"/>
</dbReference>
<evidence type="ECO:0000313" key="8">
    <source>
        <dbReference type="Proteomes" id="UP000290481"/>
    </source>
</evidence>
<evidence type="ECO:0000256" key="4">
    <source>
        <dbReference type="ARBA" id="ARBA00022825"/>
    </source>
</evidence>
<dbReference type="FunFam" id="2.40.10.10:FF:000001">
    <property type="entry name" value="Periplasmic serine protease DegS"/>
    <property type="match status" value="1"/>
</dbReference>
<dbReference type="Gene3D" id="2.40.10.120">
    <property type="match status" value="1"/>
</dbReference>
<dbReference type="Pfam" id="PF13180">
    <property type="entry name" value="PDZ_2"/>
    <property type="match status" value="1"/>
</dbReference>
<accession>A0A4Q0HRM3</accession>
<keyword evidence="3" id="KW-0378">Hydrolase</keyword>
<dbReference type="Pfam" id="PF13365">
    <property type="entry name" value="Trypsin_2"/>
    <property type="match status" value="1"/>
</dbReference>
<evidence type="ECO:0000256" key="1">
    <source>
        <dbReference type="ARBA" id="ARBA00010541"/>
    </source>
</evidence>
<dbReference type="InterPro" id="IPR036034">
    <property type="entry name" value="PDZ_sf"/>
</dbReference>
<dbReference type="Proteomes" id="UP000290481">
    <property type="component" value="Unassembled WGS sequence"/>
</dbReference>
<proteinExistence type="inferred from homology"/>
<keyword evidence="5" id="KW-1133">Transmembrane helix</keyword>
<dbReference type="RefSeq" id="WP_057977380.1">
    <property type="nucleotide sequence ID" value="NZ_MZZJ01000007.1"/>
</dbReference>
<keyword evidence="5" id="KW-0472">Membrane</keyword>
<name>A0A4Q0HRM3_PSEAZ</name>
<dbReference type="EMBL" id="MZZJ01000007">
    <property type="protein sequence ID" value="RXE51665.1"/>
    <property type="molecule type" value="Genomic_DNA"/>
</dbReference>
<dbReference type="PRINTS" id="PR00834">
    <property type="entry name" value="PROTEASES2C"/>
</dbReference>
<evidence type="ECO:0000313" key="7">
    <source>
        <dbReference type="EMBL" id="RXE51665.1"/>
    </source>
</evidence>
<sequence>MLKALRFFGWPLLAGVLIAMLIIQRYPQWVGLPTLDVNLQQAPQTNTVVQGPVTYADAVTIAAPAVVNLYTTKVINKPAHPLFEDPQFRRYFGDNGPKQRRMESSLGSGVIMSPEGYILTNNHVTTGADQIVVALRDGRETLARVVGSDPETDLAVLKIDLKNLPAITLGRSDGLRVGDVALAIGNPFGVGQTVTMGIISATGRNQLGLNSYEDFIQTDAAINPGNSGGALVDANGNLTGINTAIFSKSGGSQGIGFAIPVKLAMEVMKSIIEHGQVIRGWLGIEVQPLTKELAESFGLTGRPGIVVAGIFRDGPAQKAGLQLGDVILSIDGAPAGDGRKSMNQVARIKPTDKVAILVMRNGKEIKLSAEIGLRPPPATAPVKEEQ</sequence>
<dbReference type="InterPro" id="IPR001940">
    <property type="entry name" value="Peptidase_S1C"/>
</dbReference>
<keyword evidence="4" id="KW-0720">Serine protease</keyword>
<organism evidence="7 8">
    <name type="scientific">Pseudomonas azotoformans</name>
    <dbReference type="NCBI Taxonomy" id="47878"/>
    <lineage>
        <taxon>Bacteria</taxon>
        <taxon>Pseudomonadati</taxon>
        <taxon>Pseudomonadota</taxon>
        <taxon>Gammaproteobacteria</taxon>
        <taxon>Pseudomonadales</taxon>
        <taxon>Pseudomonadaceae</taxon>
        <taxon>Pseudomonas</taxon>
    </lineage>
</organism>
<feature type="transmembrane region" description="Helical" evidence="5">
    <location>
        <begin position="7"/>
        <end position="26"/>
    </location>
</feature>